<dbReference type="CDD" id="cd00685">
    <property type="entry name" value="Trans_IPPS_HT"/>
    <property type="match status" value="1"/>
</dbReference>
<dbReference type="PANTHER" id="PTHR12001:SF69">
    <property type="entry name" value="ALL TRANS-POLYPRENYL-DIPHOSPHATE SYNTHASE PDSS1"/>
    <property type="match status" value="1"/>
</dbReference>
<evidence type="ECO:0000256" key="6">
    <source>
        <dbReference type="RuleBase" id="RU004466"/>
    </source>
</evidence>
<keyword evidence="8" id="KW-1185">Reference proteome</keyword>
<evidence type="ECO:0000313" key="8">
    <source>
        <dbReference type="Proteomes" id="UP001208656"/>
    </source>
</evidence>
<evidence type="ECO:0000256" key="2">
    <source>
        <dbReference type="ARBA" id="ARBA00006706"/>
    </source>
</evidence>
<evidence type="ECO:0000256" key="1">
    <source>
        <dbReference type="ARBA" id="ARBA00001946"/>
    </source>
</evidence>
<dbReference type="PROSITE" id="PS00723">
    <property type="entry name" value="POLYPRENYL_SYNTHASE_1"/>
    <property type="match status" value="1"/>
</dbReference>
<evidence type="ECO:0000256" key="4">
    <source>
        <dbReference type="ARBA" id="ARBA00022723"/>
    </source>
</evidence>
<dbReference type="SUPFAM" id="SSF48576">
    <property type="entry name" value="Terpenoid synthases"/>
    <property type="match status" value="1"/>
</dbReference>
<comment type="similarity">
    <text evidence="2 6">Belongs to the FPP/GGPP synthase family.</text>
</comment>
<dbReference type="Pfam" id="PF00348">
    <property type="entry name" value="polyprenyl_synt"/>
    <property type="match status" value="1"/>
</dbReference>
<dbReference type="NCBIfam" id="TIGR02748">
    <property type="entry name" value="GerC3_HepT"/>
    <property type="match status" value="1"/>
</dbReference>
<dbReference type="InterPro" id="IPR008949">
    <property type="entry name" value="Isoprenoid_synthase_dom_sf"/>
</dbReference>
<protein>
    <submittedName>
        <fullName evidence="7">Heptaprenyl diphosphate synthase component II</fullName>
    </submittedName>
</protein>
<proteinExistence type="inferred from homology"/>
<sequence>MNYKRVYSILNKDLKIIENELERVLESGSPILQESSLHYLQAGGKRIRPILVILSAKFGDYTIDTVKDVAVALELIHMASLIHDDVIDDAYTRRGRPTVKAKWDNKISMYTGDFILARALEIITSVEDIIAHQVLSHTMVELSIGEIEQIRDKYNFNQSMTNYFRRIKRKTALLIAASCRLGAIAANVPEDLQKKLYQFGYYAGMAFQITDDILDFTSTAEKLGKPVGEDLLQGNITLPVLFAMKEPALKKKITKVHETMDLSELQNIIELIKSTDAIQKSIKICNMYLDKAYVILNTLPENETKKMLDTMLKFIGKRKF</sequence>
<accession>A0ABT2WFJ0</accession>
<organism evidence="7 8">
    <name type="scientific">Pallidibacillus thermolactis</name>
    <dbReference type="NCBI Taxonomy" id="251051"/>
    <lineage>
        <taxon>Bacteria</taxon>
        <taxon>Bacillati</taxon>
        <taxon>Bacillota</taxon>
        <taxon>Bacilli</taxon>
        <taxon>Bacillales</taxon>
        <taxon>Bacillaceae</taxon>
        <taxon>Pallidibacillus</taxon>
    </lineage>
</organism>
<name>A0ABT2WFJ0_9BACI</name>
<dbReference type="EMBL" id="JAOUSE010000007">
    <property type="protein sequence ID" value="MCU9593701.1"/>
    <property type="molecule type" value="Genomic_DNA"/>
</dbReference>
<dbReference type="InterPro" id="IPR000092">
    <property type="entry name" value="Polyprenyl_synt"/>
</dbReference>
<reference evidence="7 8" key="1">
    <citation type="submission" date="2022-10" db="EMBL/GenBank/DDBJ databases">
        <title>Description of Fervidibacillus gen. nov. in the family Fervidibacillaceae fam. nov. with two species, Fervidibacillus albus sp. nov., and Fervidibacillus halotolerans sp. nov., isolated from tidal flat sediments.</title>
        <authorList>
            <person name="Kwon K.K."/>
            <person name="Yang S.-H."/>
        </authorList>
    </citation>
    <scope>NUCLEOTIDE SEQUENCE [LARGE SCALE GENOMIC DNA]</scope>
    <source>
        <strain evidence="7 8">DSM 23332</strain>
    </source>
</reference>
<comment type="caution">
    <text evidence="7">The sequence shown here is derived from an EMBL/GenBank/DDBJ whole genome shotgun (WGS) entry which is preliminary data.</text>
</comment>
<comment type="cofactor">
    <cofactor evidence="1">
        <name>Mg(2+)</name>
        <dbReference type="ChEBI" id="CHEBI:18420"/>
    </cofactor>
</comment>
<dbReference type="PANTHER" id="PTHR12001">
    <property type="entry name" value="GERANYLGERANYL PYROPHOSPHATE SYNTHASE"/>
    <property type="match status" value="1"/>
</dbReference>
<dbReference type="RefSeq" id="WP_173661297.1">
    <property type="nucleotide sequence ID" value="NZ_JAOUSE010000007.1"/>
</dbReference>
<dbReference type="Proteomes" id="UP001208656">
    <property type="component" value="Unassembled WGS sequence"/>
</dbReference>
<dbReference type="InterPro" id="IPR033749">
    <property type="entry name" value="Polyprenyl_synt_CS"/>
</dbReference>
<keyword evidence="4" id="KW-0479">Metal-binding</keyword>
<evidence type="ECO:0000313" key="7">
    <source>
        <dbReference type="EMBL" id="MCU9593701.1"/>
    </source>
</evidence>
<dbReference type="InterPro" id="IPR014119">
    <property type="entry name" value="GerC3_HepT"/>
</dbReference>
<evidence type="ECO:0000256" key="3">
    <source>
        <dbReference type="ARBA" id="ARBA00022679"/>
    </source>
</evidence>
<dbReference type="SFLD" id="SFLDS00005">
    <property type="entry name" value="Isoprenoid_Synthase_Type_I"/>
    <property type="match status" value="1"/>
</dbReference>
<evidence type="ECO:0000256" key="5">
    <source>
        <dbReference type="ARBA" id="ARBA00022842"/>
    </source>
</evidence>
<keyword evidence="5" id="KW-0460">Magnesium</keyword>
<keyword evidence="3 6" id="KW-0808">Transferase</keyword>
<dbReference type="Gene3D" id="1.10.600.10">
    <property type="entry name" value="Farnesyl Diphosphate Synthase"/>
    <property type="match status" value="1"/>
</dbReference>
<gene>
    <name evidence="7" type="primary">hepT</name>
    <name evidence="7" type="ORF">OEV82_04410</name>
</gene>